<dbReference type="SUPFAM" id="SSF102735">
    <property type="entry name" value="Trigger factor ribosome-binding domain"/>
    <property type="match status" value="1"/>
</dbReference>
<dbReference type="SUPFAM" id="SSF109998">
    <property type="entry name" value="Triger factor/SurA peptide-binding domain-like"/>
    <property type="match status" value="1"/>
</dbReference>
<dbReference type="Proteomes" id="UP000429232">
    <property type="component" value="Chromosome"/>
</dbReference>
<dbReference type="GO" id="GO:0043022">
    <property type="term" value="F:ribosome binding"/>
    <property type="evidence" value="ECO:0007669"/>
    <property type="project" value="TreeGrafter"/>
</dbReference>
<evidence type="ECO:0000313" key="2">
    <source>
        <dbReference type="EMBL" id="QQL50650.1"/>
    </source>
</evidence>
<dbReference type="PANTHER" id="PTHR30560:SF3">
    <property type="entry name" value="TRIGGER FACTOR-LIKE PROTEIN TIG, CHLOROPLASTIC"/>
    <property type="match status" value="1"/>
</dbReference>
<dbReference type="InterPro" id="IPR027304">
    <property type="entry name" value="Trigger_fact/SurA_dom_sf"/>
</dbReference>
<dbReference type="GO" id="GO:0051083">
    <property type="term" value="P:'de novo' cotranslational protein folding"/>
    <property type="evidence" value="ECO:0007669"/>
    <property type="project" value="TreeGrafter"/>
</dbReference>
<dbReference type="AlphaFoldDB" id="A0A6I4I1L5"/>
<dbReference type="Pfam" id="PF05697">
    <property type="entry name" value="Trigger_N"/>
    <property type="match status" value="1"/>
</dbReference>
<dbReference type="Gene3D" id="1.10.3120.10">
    <property type="entry name" value="Trigger factor, C-terminal domain"/>
    <property type="match status" value="1"/>
</dbReference>
<dbReference type="PANTHER" id="PTHR30560">
    <property type="entry name" value="TRIGGER FACTOR CHAPERONE AND PEPTIDYL-PROLYL CIS/TRANS ISOMERASE"/>
    <property type="match status" value="1"/>
</dbReference>
<gene>
    <name evidence="2" type="primary">tig</name>
    <name evidence="2" type="ORF">GO620_004110</name>
</gene>
<dbReference type="GO" id="GO:0015031">
    <property type="term" value="P:protein transport"/>
    <property type="evidence" value="ECO:0007669"/>
    <property type="project" value="InterPro"/>
</dbReference>
<dbReference type="InterPro" id="IPR005215">
    <property type="entry name" value="Trig_fac"/>
</dbReference>
<dbReference type="EC" id="5.2.1.8" evidence="2"/>
<accession>A0A6I4I1L5</accession>
<dbReference type="Gene3D" id="3.30.70.1050">
    <property type="entry name" value="Trigger factor ribosome-binding domain"/>
    <property type="match status" value="1"/>
</dbReference>
<dbReference type="EMBL" id="CP066775">
    <property type="protein sequence ID" value="QQL50650.1"/>
    <property type="molecule type" value="Genomic_DNA"/>
</dbReference>
<dbReference type="NCBIfam" id="TIGR00115">
    <property type="entry name" value="tig"/>
    <property type="match status" value="1"/>
</dbReference>
<dbReference type="PIRSF" id="PIRSF003095">
    <property type="entry name" value="Trigger_factor"/>
    <property type="match status" value="1"/>
</dbReference>
<name>A0A6I4I1L5_9SPHI</name>
<proteinExistence type="predicted"/>
<evidence type="ECO:0000313" key="3">
    <source>
        <dbReference type="Proteomes" id="UP000429232"/>
    </source>
</evidence>
<dbReference type="InterPro" id="IPR037041">
    <property type="entry name" value="Trigger_fac_C_sf"/>
</dbReference>
<feature type="domain" description="Trigger factor ribosome-binding bacterial" evidence="1">
    <location>
        <begin position="1"/>
        <end position="149"/>
    </location>
</feature>
<protein>
    <submittedName>
        <fullName evidence="2">Trigger factor</fullName>
        <ecNumber evidence="2">5.2.1.8</ecNumber>
    </submittedName>
</protein>
<organism evidence="2 3">
    <name type="scientific">Mucilaginibacter ginkgonis</name>
    <dbReference type="NCBI Taxonomy" id="2682091"/>
    <lineage>
        <taxon>Bacteria</taxon>
        <taxon>Pseudomonadati</taxon>
        <taxon>Bacteroidota</taxon>
        <taxon>Sphingobacteriia</taxon>
        <taxon>Sphingobacteriales</taxon>
        <taxon>Sphingobacteriaceae</taxon>
        <taxon>Mucilaginibacter</taxon>
    </lineage>
</organism>
<dbReference type="GO" id="GO:0043335">
    <property type="term" value="P:protein unfolding"/>
    <property type="evidence" value="ECO:0007669"/>
    <property type="project" value="TreeGrafter"/>
</dbReference>
<dbReference type="RefSeq" id="WP_157526536.1">
    <property type="nucleotide sequence ID" value="NZ_CP066775.1"/>
</dbReference>
<reference evidence="2 3" key="1">
    <citation type="submission" date="2020-12" db="EMBL/GenBank/DDBJ databases">
        <title>HMF7856_wgs.fasta genome submission.</title>
        <authorList>
            <person name="Kang H."/>
            <person name="Kim H."/>
            <person name="Joh K."/>
        </authorList>
    </citation>
    <scope>NUCLEOTIDE SEQUENCE [LARGE SCALE GENOMIC DNA]</scope>
    <source>
        <strain evidence="2 3">HMF7856</strain>
    </source>
</reference>
<dbReference type="GO" id="GO:0044183">
    <property type="term" value="F:protein folding chaperone"/>
    <property type="evidence" value="ECO:0007669"/>
    <property type="project" value="TreeGrafter"/>
</dbReference>
<keyword evidence="2" id="KW-0413">Isomerase</keyword>
<sequence>MNISQEKTGKLNAVISINLNPEDYQPRVDKAIKEQAKKAKIPGFRPGMVPPAHVKRMYGKNILVDEINNLLSDTLNNYINDEKLEVLGQPLPKLEEDTQYNWDFNDNFNFTYEVGLAPEIDVDFNSKDKIDYYKISVDDETLASRIKNLRRSYGKMTNPDVSADGDVLYGEMQQLSPDGAVFEDGIKQTVSIRLENIQDKDIKASLIGLKKDDVVEFDIQKAYNNDAAKIAGLFKIDEEEAAQLKSNFRLTVKNVNRLDESDLDQAFFEKIFGEGTDVTTEEQFRAKIKEELEAMMVQDADRKLQNDLYNYSLEKIKFELPDEFLKRWLKATNEKLTDEELAGGYDDFAKNLKWTLITNKLIAANDIKVEYKDVFEQAKRQLDAQFRMYSPQPISEEQLAQYAVQFMQNKENANRIFEETKALKVLDYLKSVVTLNDKQIDFKQFSELEQA</sequence>
<dbReference type="GO" id="GO:0003755">
    <property type="term" value="F:peptidyl-prolyl cis-trans isomerase activity"/>
    <property type="evidence" value="ECO:0007669"/>
    <property type="project" value="UniProtKB-EC"/>
</dbReference>
<dbReference type="InterPro" id="IPR036611">
    <property type="entry name" value="Trigger_fac_ribosome-bd_sf"/>
</dbReference>
<evidence type="ECO:0000259" key="1">
    <source>
        <dbReference type="Pfam" id="PF05697"/>
    </source>
</evidence>
<dbReference type="KEGG" id="mgik:GO620_004110"/>
<keyword evidence="3" id="KW-1185">Reference proteome</keyword>
<dbReference type="InterPro" id="IPR008881">
    <property type="entry name" value="Trigger_fac_ribosome-bd_bac"/>
</dbReference>